<evidence type="ECO:0000259" key="5">
    <source>
        <dbReference type="PROSITE" id="PS00624"/>
    </source>
</evidence>
<keyword evidence="7" id="KW-1185">Reference proteome</keyword>
<protein>
    <recommendedName>
        <fullName evidence="4 5">Glucose-methanol-choline oxidoreductase N-terminal domain-containing protein</fullName>
    </recommendedName>
</protein>
<comment type="similarity">
    <text evidence="1 3">Belongs to the GMC oxidoreductase family.</text>
</comment>
<gene>
    <name evidence="6" type="ORF">ILUMI_08393</name>
</gene>
<comment type="caution">
    <text evidence="6">The sequence shown here is derived from an EMBL/GenBank/DDBJ whole genome shotgun (WGS) entry which is preliminary data.</text>
</comment>
<dbReference type="InterPro" id="IPR000172">
    <property type="entry name" value="GMC_OxRdtase_N"/>
</dbReference>
<dbReference type="PROSITE" id="PS00624">
    <property type="entry name" value="GMC_OXRED_2"/>
    <property type="match status" value="1"/>
</dbReference>
<dbReference type="PIRSF" id="PIRSF000137">
    <property type="entry name" value="Alcohol_oxidase"/>
    <property type="match status" value="1"/>
</dbReference>
<dbReference type="AlphaFoldDB" id="A0A8K0D672"/>
<dbReference type="Pfam" id="PF05199">
    <property type="entry name" value="GMC_oxred_C"/>
    <property type="match status" value="1"/>
</dbReference>
<comment type="cofactor">
    <cofactor evidence="2">
        <name>FAD</name>
        <dbReference type="ChEBI" id="CHEBI:57692"/>
    </cofactor>
</comment>
<accession>A0A8K0D672</accession>
<dbReference type="InterPro" id="IPR007867">
    <property type="entry name" value="GMC_OxRtase_C"/>
</dbReference>
<evidence type="ECO:0000256" key="3">
    <source>
        <dbReference type="RuleBase" id="RU003968"/>
    </source>
</evidence>
<sequence>MSSSSSTMNRYTHTRIALTLGPSLGFLLVLHSALLNQRRDILDQENRVKDTPSHKLLESYDFIIIGGGSAGAVLANRLSEIPNWTILLIEAGPDEVSVSDIPLMFPALQLSPMDWKYKTEPSDSYCLAMKDGRCNWPRGKVLGGSSVLNAMLYVRGNKKDYDRWESLGNPGWDYESVLKYFKKSEDMRIPEYRNDPFHGKDGYLTVEHFRYHSPLVKWFLTAAEQLGYEIRDINGEFQTGFTLSHGTLRDGLRCSTAKAFLRSVSTRENLHVSLMSQVEKIIIDKDTFQANSVVFNKYGVKNTILADREIILSAGAVQSPQLLMLSGIGPAQHLHEVGIEPLFHLPGVGENLQDHIAMGGGTFLFDAPDVCPDGCGFVLPNVFSTETIDAFAQHENGPVYWLPECEVMGFVNTKFQNKSDDWPDIQLFMASYSDNTDGGLFSKRATGLTDSFYAAVYEDILYHEAFSVLPLLLRPRSRGRILLKDKHHKTHPLIYPNYYSDPYDLAVMVRLPETLNKLLKKIFKC</sequence>
<evidence type="ECO:0000256" key="1">
    <source>
        <dbReference type="ARBA" id="ARBA00010790"/>
    </source>
</evidence>
<keyword evidence="3" id="KW-0285">Flavoprotein</keyword>
<proteinExistence type="inferred from homology"/>
<feature type="domain" description="Glucose-methanol-choline oxidoreductase N-terminal" evidence="5">
    <location>
        <begin position="315"/>
        <end position="329"/>
    </location>
</feature>
<dbReference type="InterPro" id="IPR036188">
    <property type="entry name" value="FAD/NAD-bd_sf"/>
</dbReference>
<evidence type="ECO:0000313" key="6">
    <source>
        <dbReference type="EMBL" id="KAF2897782.1"/>
    </source>
</evidence>
<evidence type="ECO:0000313" key="7">
    <source>
        <dbReference type="Proteomes" id="UP000801492"/>
    </source>
</evidence>
<dbReference type="OrthoDB" id="269227at2759"/>
<dbReference type="PROSITE" id="PS00623">
    <property type="entry name" value="GMC_OXRED_1"/>
    <property type="match status" value="1"/>
</dbReference>
<organism evidence="6 7">
    <name type="scientific">Ignelater luminosus</name>
    <name type="common">Cucubano</name>
    <name type="synonym">Pyrophorus luminosus</name>
    <dbReference type="NCBI Taxonomy" id="2038154"/>
    <lineage>
        <taxon>Eukaryota</taxon>
        <taxon>Metazoa</taxon>
        <taxon>Ecdysozoa</taxon>
        <taxon>Arthropoda</taxon>
        <taxon>Hexapoda</taxon>
        <taxon>Insecta</taxon>
        <taxon>Pterygota</taxon>
        <taxon>Neoptera</taxon>
        <taxon>Endopterygota</taxon>
        <taxon>Coleoptera</taxon>
        <taxon>Polyphaga</taxon>
        <taxon>Elateriformia</taxon>
        <taxon>Elateroidea</taxon>
        <taxon>Elateridae</taxon>
        <taxon>Agrypninae</taxon>
        <taxon>Pyrophorini</taxon>
        <taxon>Ignelater</taxon>
    </lineage>
</organism>
<feature type="domain" description="Glucose-methanol-choline oxidoreductase N-terminal" evidence="4">
    <location>
        <begin position="139"/>
        <end position="162"/>
    </location>
</feature>
<dbReference type="SUPFAM" id="SSF54373">
    <property type="entry name" value="FAD-linked reductases, C-terminal domain"/>
    <property type="match status" value="1"/>
</dbReference>
<dbReference type="EMBL" id="VTPC01003926">
    <property type="protein sequence ID" value="KAF2897782.1"/>
    <property type="molecule type" value="Genomic_DNA"/>
</dbReference>
<dbReference type="GO" id="GO:0050660">
    <property type="term" value="F:flavin adenine dinucleotide binding"/>
    <property type="evidence" value="ECO:0007669"/>
    <property type="project" value="InterPro"/>
</dbReference>
<dbReference type="GO" id="GO:0016614">
    <property type="term" value="F:oxidoreductase activity, acting on CH-OH group of donors"/>
    <property type="evidence" value="ECO:0007669"/>
    <property type="project" value="InterPro"/>
</dbReference>
<reference evidence="6" key="1">
    <citation type="submission" date="2019-08" db="EMBL/GenBank/DDBJ databases">
        <title>The genome of the North American firefly Photinus pyralis.</title>
        <authorList>
            <consortium name="Photinus pyralis genome working group"/>
            <person name="Fallon T.R."/>
            <person name="Sander Lower S.E."/>
            <person name="Weng J.-K."/>
        </authorList>
    </citation>
    <scope>NUCLEOTIDE SEQUENCE</scope>
    <source>
        <strain evidence="6">TRF0915ILg1</strain>
        <tissue evidence="6">Whole body</tissue>
    </source>
</reference>
<keyword evidence="2 3" id="KW-0274">FAD</keyword>
<name>A0A8K0D672_IGNLU</name>
<dbReference type="PANTHER" id="PTHR11552:SF227">
    <property type="entry name" value="GLUCOSE DEHYDROGENASE [FAD, QUINONE]-LIKE PROTEIN"/>
    <property type="match status" value="1"/>
</dbReference>
<dbReference type="PANTHER" id="PTHR11552">
    <property type="entry name" value="GLUCOSE-METHANOL-CHOLINE GMC OXIDOREDUCTASE"/>
    <property type="match status" value="1"/>
</dbReference>
<dbReference type="Gene3D" id="3.50.50.60">
    <property type="entry name" value="FAD/NAD(P)-binding domain"/>
    <property type="match status" value="1"/>
</dbReference>
<feature type="binding site" evidence="2">
    <location>
        <position position="141"/>
    </location>
    <ligand>
        <name>FAD</name>
        <dbReference type="ChEBI" id="CHEBI:57692"/>
    </ligand>
</feature>
<dbReference type="Pfam" id="PF00732">
    <property type="entry name" value="GMC_oxred_N"/>
    <property type="match status" value="1"/>
</dbReference>
<dbReference type="InterPro" id="IPR012132">
    <property type="entry name" value="GMC_OxRdtase"/>
</dbReference>
<dbReference type="Gene3D" id="3.30.560.10">
    <property type="entry name" value="Glucose Oxidase, domain 3"/>
    <property type="match status" value="1"/>
</dbReference>
<evidence type="ECO:0000259" key="4">
    <source>
        <dbReference type="PROSITE" id="PS00623"/>
    </source>
</evidence>
<evidence type="ECO:0000256" key="2">
    <source>
        <dbReference type="PIRSR" id="PIRSR000137-2"/>
    </source>
</evidence>
<dbReference type="SUPFAM" id="SSF51905">
    <property type="entry name" value="FAD/NAD(P)-binding domain"/>
    <property type="match status" value="1"/>
</dbReference>
<dbReference type="Proteomes" id="UP000801492">
    <property type="component" value="Unassembled WGS sequence"/>
</dbReference>
<feature type="binding site" evidence="2">
    <location>
        <position position="278"/>
    </location>
    <ligand>
        <name>FAD</name>
        <dbReference type="ChEBI" id="CHEBI:57692"/>
    </ligand>
</feature>